<keyword evidence="2" id="KW-1185">Reference proteome</keyword>
<protein>
    <submittedName>
        <fullName evidence="1">Uncharacterized protein</fullName>
    </submittedName>
</protein>
<sequence length="106" mass="12222">MFPRIIMVSGSIYGNKTTLHFLFSLIAVFSPSCSPMLIDFVRDPLRFTYACELHVQAEHNVEILYSVCIDPKNRIVTLNSLHRDGKLKFPYVIICYHITIIMPQMS</sequence>
<gene>
    <name evidence="1" type="ORF">X798_01816</name>
</gene>
<dbReference type="EMBL" id="KZ269982">
    <property type="protein sequence ID" value="OZC10990.1"/>
    <property type="molecule type" value="Genomic_DNA"/>
</dbReference>
<evidence type="ECO:0000313" key="2">
    <source>
        <dbReference type="Proteomes" id="UP000242913"/>
    </source>
</evidence>
<dbReference type="Proteomes" id="UP000242913">
    <property type="component" value="Unassembled WGS sequence"/>
</dbReference>
<proteinExistence type="predicted"/>
<reference evidence="1 2" key="1">
    <citation type="submission" date="2015-12" db="EMBL/GenBank/DDBJ databases">
        <title>Draft genome of the nematode, Onchocerca flexuosa.</title>
        <authorList>
            <person name="Mitreva M."/>
        </authorList>
    </citation>
    <scope>NUCLEOTIDE SEQUENCE [LARGE SCALE GENOMIC DNA]</scope>
    <source>
        <strain evidence="1">Red Deer</strain>
    </source>
</reference>
<accession>A0A238C1U4</accession>
<evidence type="ECO:0000313" key="1">
    <source>
        <dbReference type="EMBL" id="OZC10990.1"/>
    </source>
</evidence>
<name>A0A238C1U4_9BILA</name>
<dbReference type="AlphaFoldDB" id="A0A238C1U4"/>
<organism evidence="1 2">
    <name type="scientific">Onchocerca flexuosa</name>
    <dbReference type="NCBI Taxonomy" id="387005"/>
    <lineage>
        <taxon>Eukaryota</taxon>
        <taxon>Metazoa</taxon>
        <taxon>Ecdysozoa</taxon>
        <taxon>Nematoda</taxon>
        <taxon>Chromadorea</taxon>
        <taxon>Rhabditida</taxon>
        <taxon>Spirurina</taxon>
        <taxon>Spiruromorpha</taxon>
        <taxon>Filarioidea</taxon>
        <taxon>Onchocercidae</taxon>
        <taxon>Onchocerca</taxon>
    </lineage>
</organism>